<feature type="non-terminal residue" evidence="2">
    <location>
        <position position="1"/>
    </location>
</feature>
<dbReference type="EMBL" id="AGBF01000403">
    <property type="protein sequence ID" value="EGX54537.1"/>
    <property type="molecule type" value="Genomic_DNA"/>
</dbReference>
<dbReference type="Proteomes" id="UP000004217">
    <property type="component" value="Unassembled WGS sequence"/>
</dbReference>
<sequence>RRAELRSLLDHLVRRDLSTARAGPRTGPPERAAVAAGGRI</sequence>
<reference evidence="2 3" key="1">
    <citation type="submission" date="2011-08" db="EMBL/GenBank/DDBJ databases">
        <authorList>
            <person name="Lin Y."/>
            <person name="Hao X."/>
            <person name="Johnstone L."/>
            <person name="Miller S.J."/>
            <person name="Wei G."/>
            <person name="Rensing C."/>
        </authorList>
    </citation>
    <scope>NUCLEOTIDE SEQUENCE [LARGE SCALE GENOMIC DNA]</scope>
    <source>
        <strain evidence="2 3">K42</strain>
    </source>
</reference>
<protein>
    <submittedName>
        <fullName evidence="2">Uncharacterized protein</fullName>
    </submittedName>
</protein>
<evidence type="ECO:0000313" key="3">
    <source>
        <dbReference type="Proteomes" id="UP000004217"/>
    </source>
</evidence>
<comment type="caution">
    <text evidence="2">The sequence shown here is derived from an EMBL/GenBank/DDBJ whole genome shotgun (WGS) entry which is preliminary data.</text>
</comment>
<keyword evidence="3" id="KW-1185">Reference proteome</keyword>
<evidence type="ECO:0000256" key="1">
    <source>
        <dbReference type="SAM" id="MobiDB-lite"/>
    </source>
</evidence>
<accession>G2GPM6</accession>
<organism evidence="2 3">
    <name type="scientific">Streptomyces zinciresistens K42</name>
    <dbReference type="NCBI Taxonomy" id="700597"/>
    <lineage>
        <taxon>Bacteria</taxon>
        <taxon>Bacillati</taxon>
        <taxon>Actinomycetota</taxon>
        <taxon>Actinomycetes</taxon>
        <taxon>Kitasatosporales</taxon>
        <taxon>Streptomycetaceae</taxon>
        <taxon>Streptomyces</taxon>
    </lineage>
</organism>
<evidence type="ECO:0000313" key="2">
    <source>
        <dbReference type="EMBL" id="EGX54537.1"/>
    </source>
</evidence>
<dbReference type="AlphaFoldDB" id="G2GPM6"/>
<proteinExistence type="predicted"/>
<gene>
    <name evidence="2" type="ORF">SZN_37441</name>
</gene>
<name>G2GPM6_9ACTN</name>
<feature type="region of interest" description="Disordered" evidence="1">
    <location>
        <begin position="17"/>
        <end position="40"/>
    </location>
</feature>